<dbReference type="AlphaFoldDB" id="A0A7S3L6B7"/>
<name>A0A7S3L6B7_9STRA</name>
<gene>
    <name evidence="2" type="ORF">ACOF00016_LOCUS8057</name>
</gene>
<dbReference type="CDD" id="cd14686">
    <property type="entry name" value="bZIP"/>
    <property type="match status" value="1"/>
</dbReference>
<reference evidence="2" key="1">
    <citation type="submission" date="2021-01" db="EMBL/GenBank/DDBJ databases">
        <authorList>
            <person name="Corre E."/>
            <person name="Pelletier E."/>
            <person name="Niang G."/>
            <person name="Scheremetjew M."/>
            <person name="Finn R."/>
            <person name="Kale V."/>
            <person name="Holt S."/>
            <person name="Cochrane G."/>
            <person name="Meng A."/>
            <person name="Brown T."/>
            <person name="Cohen L."/>
        </authorList>
    </citation>
    <scope>NUCLEOTIDE SEQUENCE</scope>
    <source>
        <strain evidence="2">CCMP127</strain>
    </source>
</reference>
<keyword evidence="1" id="KW-0175">Coiled coil</keyword>
<dbReference type="EMBL" id="HBIM01009565">
    <property type="protein sequence ID" value="CAE0410606.1"/>
    <property type="molecule type" value="Transcribed_RNA"/>
</dbReference>
<evidence type="ECO:0000313" key="2">
    <source>
        <dbReference type="EMBL" id="CAE0410606.1"/>
    </source>
</evidence>
<proteinExistence type="predicted"/>
<evidence type="ECO:0000256" key="1">
    <source>
        <dbReference type="SAM" id="Coils"/>
    </source>
</evidence>
<organism evidence="2">
    <name type="scientific">Amphora coffeiformis</name>
    <dbReference type="NCBI Taxonomy" id="265554"/>
    <lineage>
        <taxon>Eukaryota</taxon>
        <taxon>Sar</taxon>
        <taxon>Stramenopiles</taxon>
        <taxon>Ochrophyta</taxon>
        <taxon>Bacillariophyta</taxon>
        <taxon>Bacillariophyceae</taxon>
        <taxon>Bacillariophycidae</taxon>
        <taxon>Thalassiophysales</taxon>
        <taxon>Catenulaceae</taxon>
        <taxon>Amphora</taxon>
    </lineage>
</organism>
<accession>A0A7S3L6B7</accession>
<feature type="coiled-coil region" evidence="1">
    <location>
        <begin position="497"/>
        <end position="531"/>
    </location>
</feature>
<protein>
    <submittedName>
        <fullName evidence="2">Uncharacterized protein</fullName>
    </submittedName>
</protein>
<sequence>MMPDHPLKDTWKIFYDDQLVHTFSREAMHRVAERSTYFESLLSRWGDDGGGDNDGNKSHDATHHIMSLQSVGPLAVTMVLQALDDSLPLSSEIVEAIEATRHTGIHLPEQLVHISFYLGCDNLILPWYCTAAKPRDKTRVAYYLCTHGQPHEFQTILSTPHFFDGFDKQTLSLLRDFCVSLSVAVLLLGAHKKAPEQGLLGFTGGLLGSVKRIWASEESYLPSSLSVDEFALLTVQKFVQEEWSIEDMNLVFPVLSPTRMGYSKPRGLETFLITAIRMHMDIPSVLRNWNINVTQIGPVLFEMGRLDEAPEWPDPGLLMRSVTDNWTPEDCLVALRENKGGIWRLFVVLTDPETFAWLLTIPIFHETCCIAPEGNVQFLLYRHLFWHMGFDPRLPPSLLSKLPFRENCRCREKVLENAVRYLEHGNETGVEAVDLPWEYASREQTERAAVALRNEDSKIWRQLNISHLRGGRFLELVPAKVLALFSFEEGFRGREEMRHQKARISELQNKVEDLERIIRQLERRVSQSFDHQSH</sequence>